<evidence type="ECO:0000256" key="1">
    <source>
        <dbReference type="SAM" id="MobiDB-lite"/>
    </source>
</evidence>
<protein>
    <submittedName>
        <fullName evidence="3">Uncharacterized protein LOC113463144</fullName>
    </submittedName>
</protein>
<dbReference type="KEGG" id="pda:113463144"/>
<accession>A0A8B8J847</accession>
<dbReference type="GeneID" id="113463144"/>
<dbReference type="AlphaFoldDB" id="A0A8B8J847"/>
<keyword evidence="2" id="KW-1185">Reference proteome</keyword>
<evidence type="ECO:0000313" key="3">
    <source>
        <dbReference type="RefSeq" id="XP_026662978.1"/>
    </source>
</evidence>
<dbReference type="OrthoDB" id="745459at2759"/>
<feature type="compositionally biased region" description="Pro residues" evidence="1">
    <location>
        <begin position="35"/>
        <end position="49"/>
    </location>
</feature>
<sequence length="168" mass="18827">MSYHRSRSLGKVPFLWENQPGVCKVTPGTEESPKAGPPQKPLKLPPPPCSTDRRKLSVHGLYVPLPPCPFLPPRRISSKKGMSQTEKDPFLAAYLECTKSTVKKQGKATKGKVGFEKVEHAFSCKHTCEVREDSMVRLSQLPEIRLKDKKFGKGHVRMGINSLKDRGY</sequence>
<dbReference type="Proteomes" id="UP000228380">
    <property type="component" value="Chromosome 16"/>
</dbReference>
<reference evidence="3" key="2">
    <citation type="submission" date="2025-08" db="UniProtKB">
        <authorList>
            <consortium name="RefSeq"/>
        </authorList>
    </citation>
    <scope>IDENTIFICATION</scope>
    <source>
        <tissue evidence="3">Young leaves</tissue>
    </source>
</reference>
<feature type="region of interest" description="Disordered" evidence="1">
    <location>
        <begin position="23"/>
        <end position="51"/>
    </location>
</feature>
<dbReference type="PANTHER" id="PTHR33696">
    <property type="entry name" value="T22J18.15-RELATED"/>
    <property type="match status" value="1"/>
</dbReference>
<reference evidence="2" key="1">
    <citation type="journal article" date="2019" name="Nat. Commun.">
        <title>Genome-wide association mapping of date palm fruit traits.</title>
        <authorList>
            <person name="Hazzouri K.M."/>
            <person name="Gros-Balthazard M."/>
            <person name="Flowers J.M."/>
            <person name="Copetti D."/>
            <person name="Lemansour A."/>
            <person name="Lebrun M."/>
            <person name="Masmoudi K."/>
            <person name="Ferrand S."/>
            <person name="Dhar M.I."/>
            <person name="Fresquez Z.A."/>
            <person name="Rosas U."/>
            <person name="Zhang J."/>
            <person name="Talag J."/>
            <person name="Lee S."/>
            <person name="Kudrna D."/>
            <person name="Powell R.F."/>
            <person name="Leitch I.J."/>
            <person name="Krueger R.R."/>
            <person name="Wing R.A."/>
            <person name="Amiri K.M.A."/>
            <person name="Purugganan M.D."/>
        </authorList>
    </citation>
    <scope>NUCLEOTIDE SEQUENCE [LARGE SCALE GENOMIC DNA]</scope>
    <source>
        <strain evidence="2">cv. Khalas</strain>
    </source>
</reference>
<dbReference type="RefSeq" id="XP_026662978.1">
    <property type="nucleotide sequence ID" value="XM_026807177.2"/>
</dbReference>
<dbReference type="PANTHER" id="PTHR33696:SF23">
    <property type="entry name" value="OS03G0674900 PROTEIN"/>
    <property type="match status" value="1"/>
</dbReference>
<organism evidence="2 3">
    <name type="scientific">Phoenix dactylifera</name>
    <name type="common">Date palm</name>
    <dbReference type="NCBI Taxonomy" id="42345"/>
    <lineage>
        <taxon>Eukaryota</taxon>
        <taxon>Viridiplantae</taxon>
        <taxon>Streptophyta</taxon>
        <taxon>Embryophyta</taxon>
        <taxon>Tracheophyta</taxon>
        <taxon>Spermatophyta</taxon>
        <taxon>Magnoliopsida</taxon>
        <taxon>Liliopsida</taxon>
        <taxon>Arecaceae</taxon>
        <taxon>Coryphoideae</taxon>
        <taxon>Phoeniceae</taxon>
        <taxon>Phoenix</taxon>
    </lineage>
</organism>
<gene>
    <name evidence="3" type="primary">LOC113463144</name>
</gene>
<evidence type="ECO:0000313" key="2">
    <source>
        <dbReference type="Proteomes" id="UP000228380"/>
    </source>
</evidence>
<proteinExistence type="predicted"/>
<name>A0A8B8J847_PHODC</name>